<keyword evidence="1" id="KW-0802">TPR repeat</keyword>
<dbReference type="SUPFAM" id="SSF48452">
    <property type="entry name" value="TPR-like"/>
    <property type="match status" value="2"/>
</dbReference>
<name>A0ABD2QJ60_9PLAT</name>
<organism evidence="2 3">
    <name type="scientific">Cichlidogyrus casuarinus</name>
    <dbReference type="NCBI Taxonomy" id="1844966"/>
    <lineage>
        <taxon>Eukaryota</taxon>
        <taxon>Metazoa</taxon>
        <taxon>Spiralia</taxon>
        <taxon>Lophotrochozoa</taxon>
        <taxon>Platyhelminthes</taxon>
        <taxon>Monogenea</taxon>
        <taxon>Monopisthocotylea</taxon>
        <taxon>Dactylogyridea</taxon>
        <taxon>Ancyrocephalidae</taxon>
        <taxon>Cichlidogyrus</taxon>
    </lineage>
</organism>
<dbReference type="EMBL" id="JBJKFK010000121">
    <property type="protein sequence ID" value="KAL3319585.1"/>
    <property type="molecule type" value="Genomic_DNA"/>
</dbReference>
<dbReference type="PROSITE" id="PS50005">
    <property type="entry name" value="TPR"/>
    <property type="match status" value="2"/>
</dbReference>
<dbReference type="Gene3D" id="1.25.40.10">
    <property type="entry name" value="Tetratricopeptide repeat domain"/>
    <property type="match status" value="2"/>
</dbReference>
<proteinExistence type="predicted"/>
<keyword evidence="3" id="KW-1185">Reference proteome</keyword>
<evidence type="ECO:0000313" key="3">
    <source>
        <dbReference type="Proteomes" id="UP001626550"/>
    </source>
</evidence>
<evidence type="ECO:0008006" key="4">
    <source>
        <dbReference type="Google" id="ProtNLM"/>
    </source>
</evidence>
<evidence type="ECO:0000256" key="1">
    <source>
        <dbReference type="PROSITE-ProRule" id="PRU00339"/>
    </source>
</evidence>
<dbReference type="InterPro" id="IPR011990">
    <property type="entry name" value="TPR-like_helical_dom_sf"/>
</dbReference>
<accession>A0ABD2QJ60</accession>
<comment type="caution">
    <text evidence="2">The sequence shown here is derived from an EMBL/GenBank/DDBJ whole genome shotgun (WGS) entry which is preliminary data.</text>
</comment>
<feature type="repeat" description="TPR" evidence="1">
    <location>
        <begin position="341"/>
        <end position="374"/>
    </location>
</feature>
<feature type="repeat" description="TPR" evidence="1">
    <location>
        <begin position="716"/>
        <end position="749"/>
    </location>
</feature>
<dbReference type="InterPro" id="IPR019734">
    <property type="entry name" value="TPR_rpt"/>
</dbReference>
<gene>
    <name evidence="2" type="ORF">Ciccas_001736</name>
</gene>
<dbReference type="SMART" id="SM00028">
    <property type="entry name" value="TPR"/>
    <property type="match status" value="2"/>
</dbReference>
<dbReference type="Proteomes" id="UP001626550">
    <property type="component" value="Unassembled WGS sequence"/>
</dbReference>
<dbReference type="AlphaFoldDB" id="A0ABD2QJ60"/>
<sequence length="866" mass="98095">MRRKPQLFWPVFFREETDDLIDSFSLQPFSHPVYLDHARDRLDEGTYQFFALLNKQSPLSLKDLPDIKEDSFKFDIDLEIKSGSLKFGCLIPDHEKLEEYHLGELATLLAPTKIKIEQKPINTKVHSFVFSQRNMEWLKEYQTEVTLDSAETLILKAESHLGNYFASYPHKPNVFVDAHLLMQELNQSVVCLAQACTKRVKNQDLVISFACLLEEIYWAEQLFNAQKRDGISAEHSQRAGLDTQATNCALQDEIYAICQLHGFPGRPAPAIQLKAIDQEYKSLIANGQSSRADYIQTLFMWKSKQISQEGATAIAVSSHESPLGQAFCQFLEALSLNQSNARANFHVGRLLIMQGEYKSASERLMTCLHYDPSHLEARFLLGFSLGQEVLHDHNKEEASFRDATQLLTEGAVNFYKILVSRENAFNDKCNEFKEPQSSFDRLVSNDFFSRRNPIILQGLSTLGQLLQRSGQMIKAMNYYMMSIMYCMQSLPYLKIDSPLVQSILRVAIIGHANLIEIMLQIKEFQPLSEHVLQSRCRGFIALLQASNLEKDEIISRMHKKVAQVYAFHFPNDIVALANVGLSLLEEAQNKTSSLDKKLSSDAEEIIDEAIELMEAALQLVGKKSGGGEPTPTMTKHAWWKQFEKPSPVEIPSKTKADQSNKVKAEQSKVKAAAVKGGQKPAQKTAKPVVIAGKSEEKNISSKSRKAPYGELNEASSSALAGLANAYRMKKEVVKASQYFEELIKLRPNVQENYIEYAEMLNMECDKMSAIAVYCKVPSSGDEFSDAFIYGQIVDGLFKCEAYEDKRLPIFMVKWAKVYGMGILDKYISKLEEKGKTEICKLVYSGYHGKSMDDASLQDYFKMKFWT</sequence>
<evidence type="ECO:0000313" key="2">
    <source>
        <dbReference type="EMBL" id="KAL3319585.1"/>
    </source>
</evidence>
<protein>
    <recommendedName>
        <fullName evidence="4">Tetratricopeptide repeat protein</fullName>
    </recommendedName>
</protein>
<reference evidence="2 3" key="1">
    <citation type="submission" date="2024-11" db="EMBL/GenBank/DDBJ databases">
        <title>Adaptive evolution of stress response genes in parasites aligns with host niche diversity.</title>
        <authorList>
            <person name="Hahn C."/>
            <person name="Resl P."/>
        </authorList>
    </citation>
    <scope>NUCLEOTIDE SEQUENCE [LARGE SCALE GENOMIC DNA]</scope>
    <source>
        <strain evidence="2">EGGRZ-B1_66</strain>
        <tissue evidence="2">Body</tissue>
    </source>
</reference>